<proteinExistence type="predicted"/>
<protein>
    <submittedName>
        <fullName evidence="1">Uncharacterized protein</fullName>
    </submittedName>
</protein>
<evidence type="ECO:0000313" key="1">
    <source>
        <dbReference type="EMBL" id="TMW80106.1"/>
    </source>
</evidence>
<feature type="non-terminal residue" evidence="1">
    <location>
        <position position="123"/>
    </location>
</feature>
<name>A0A6N2AD89_SOLCI</name>
<accession>A0A6N2AD89</accession>
<organism evidence="1">
    <name type="scientific">Solanum chilense</name>
    <name type="common">Tomato</name>
    <name type="synonym">Lycopersicon chilense</name>
    <dbReference type="NCBI Taxonomy" id="4083"/>
    <lineage>
        <taxon>Eukaryota</taxon>
        <taxon>Viridiplantae</taxon>
        <taxon>Streptophyta</taxon>
        <taxon>Embryophyta</taxon>
        <taxon>Tracheophyta</taxon>
        <taxon>Spermatophyta</taxon>
        <taxon>Magnoliopsida</taxon>
        <taxon>eudicotyledons</taxon>
        <taxon>Gunneridae</taxon>
        <taxon>Pentapetalae</taxon>
        <taxon>asterids</taxon>
        <taxon>lamiids</taxon>
        <taxon>Solanales</taxon>
        <taxon>Solanaceae</taxon>
        <taxon>Solanoideae</taxon>
        <taxon>Solaneae</taxon>
        <taxon>Solanum</taxon>
        <taxon>Solanum subgen. Lycopersicon</taxon>
    </lineage>
</organism>
<gene>
    <name evidence="1" type="ORF">EJD97_023902</name>
</gene>
<dbReference type="AlphaFoldDB" id="A0A6N2AD89"/>
<dbReference type="EMBL" id="RXGB01079337">
    <property type="protein sequence ID" value="TMW80106.1"/>
    <property type="molecule type" value="Genomic_DNA"/>
</dbReference>
<comment type="caution">
    <text evidence="1">The sequence shown here is derived from an EMBL/GenBank/DDBJ whole genome shotgun (WGS) entry which is preliminary data.</text>
</comment>
<sequence>MEMIKEINAEAYVWIMKNDLDKWTLHRDGGKGWGMLTTNGSESFNGLLKSARGLPIIAMEKQQWMPKPFKIFEDNRKKSQRHTLINYHQQRENIFEVQTHMHHGSGGNKHIVNALQGKCQCGK</sequence>
<reference evidence="1" key="1">
    <citation type="submission" date="2019-05" db="EMBL/GenBank/DDBJ databases">
        <title>The de novo reference genome and transcriptome assemblies of the wild tomato species Solanum chilense.</title>
        <authorList>
            <person name="Stam R."/>
            <person name="Nosenko T."/>
            <person name="Hoerger A.C."/>
            <person name="Stephan W."/>
            <person name="Seidel M.A."/>
            <person name="Kuhn J.M.M."/>
            <person name="Haberer G."/>
            <person name="Tellier A."/>
        </authorList>
    </citation>
    <scope>NUCLEOTIDE SEQUENCE</scope>
    <source>
        <tissue evidence="1">Mature leaves</tissue>
    </source>
</reference>